<dbReference type="Gene3D" id="2.20.28.120">
    <property type="entry name" value="Ribosomal protein L33"/>
    <property type="match status" value="1"/>
</dbReference>
<evidence type="ECO:0000256" key="4">
    <source>
        <dbReference type="ARBA" id="ARBA00035276"/>
    </source>
</evidence>
<sequence>MARGKDARVTIILECTRCVQNRVNKDSMGISQYITQKNRYNTPSRLELKKFCTSCYKHTIHGEIKN</sequence>
<dbReference type="Pfam" id="PF00471">
    <property type="entry name" value="Ribosomal_L33"/>
    <property type="match status" value="1"/>
</dbReference>
<dbReference type="NCBIfam" id="TIGR01023">
    <property type="entry name" value="rpmG_bact"/>
    <property type="match status" value="1"/>
</dbReference>
<organism evidence="6">
    <name type="scientific">Pilea peperomioides</name>
    <dbReference type="NCBI Taxonomy" id="344825"/>
    <lineage>
        <taxon>Eukaryota</taxon>
        <taxon>Viridiplantae</taxon>
        <taxon>Streptophyta</taxon>
        <taxon>Embryophyta</taxon>
        <taxon>Tracheophyta</taxon>
        <taxon>Spermatophyta</taxon>
        <taxon>Magnoliopsida</taxon>
        <taxon>eudicotyledons</taxon>
        <taxon>Gunneridae</taxon>
        <taxon>Pentapetalae</taxon>
        <taxon>rosids</taxon>
        <taxon>fabids</taxon>
        <taxon>Rosales</taxon>
        <taxon>Urticaceae</taxon>
        <taxon>Pilea</taxon>
    </lineage>
</organism>
<dbReference type="EMBL" id="MT726016">
    <property type="protein sequence ID" value="QPK42272.1"/>
    <property type="molecule type" value="Genomic_DNA"/>
</dbReference>
<dbReference type="GO" id="GO:0003735">
    <property type="term" value="F:structural constituent of ribosome"/>
    <property type="evidence" value="ECO:0007669"/>
    <property type="project" value="InterPro"/>
</dbReference>
<dbReference type="GO" id="GO:0006412">
    <property type="term" value="P:translation"/>
    <property type="evidence" value="ECO:0007669"/>
    <property type="project" value="UniProtKB-UniRule"/>
</dbReference>
<geneLocation type="chloroplast" evidence="6"/>
<evidence type="ECO:0000256" key="2">
    <source>
        <dbReference type="ARBA" id="ARBA00022980"/>
    </source>
</evidence>
<dbReference type="InterPro" id="IPR001705">
    <property type="entry name" value="Ribosomal_bL33"/>
</dbReference>
<dbReference type="PANTHER" id="PTHR43168:SF2">
    <property type="entry name" value="LARGE RIBOSOMAL SUBUNIT PROTEIN BL33C"/>
    <property type="match status" value="1"/>
</dbReference>
<dbReference type="HAMAP" id="MF_00294">
    <property type="entry name" value="Ribosomal_bL33"/>
    <property type="match status" value="1"/>
</dbReference>
<dbReference type="PROSITE" id="PS00582">
    <property type="entry name" value="RIBOSOMAL_L33"/>
    <property type="match status" value="1"/>
</dbReference>
<keyword evidence="6" id="KW-0150">Chloroplast</keyword>
<dbReference type="GO" id="GO:0005840">
    <property type="term" value="C:ribosome"/>
    <property type="evidence" value="ECO:0007669"/>
    <property type="project" value="UniProtKB-KW"/>
</dbReference>
<gene>
    <name evidence="5 6" type="primary">rpl33</name>
</gene>
<keyword evidence="6" id="KW-0934">Plastid</keyword>
<dbReference type="InterPro" id="IPR038584">
    <property type="entry name" value="Ribosomal_bL33_sf"/>
</dbReference>
<dbReference type="GeneID" id="63658321"/>
<comment type="subcellular location">
    <subcellularLocation>
        <location evidence="5">Plastid</location>
        <location evidence="5">Chloroplast</location>
    </subcellularLocation>
</comment>
<evidence type="ECO:0000256" key="1">
    <source>
        <dbReference type="ARBA" id="ARBA00007596"/>
    </source>
</evidence>
<dbReference type="GO" id="GO:1990904">
    <property type="term" value="C:ribonucleoprotein complex"/>
    <property type="evidence" value="ECO:0007669"/>
    <property type="project" value="UniProtKB-KW"/>
</dbReference>
<dbReference type="NCBIfam" id="NF001764">
    <property type="entry name" value="PRK00504.1"/>
    <property type="match status" value="1"/>
</dbReference>
<dbReference type="GO" id="GO:0009507">
    <property type="term" value="C:chloroplast"/>
    <property type="evidence" value="ECO:0007669"/>
    <property type="project" value="UniProtKB-SubCell"/>
</dbReference>
<name>A0A7T0IIC9_9ROSA</name>
<proteinExistence type="inferred from homology"/>
<dbReference type="InterPro" id="IPR011332">
    <property type="entry name" value="Ribosomal_zn-bd"/>
</dbReference>
<keyword evidence="3 5" id="KW-0687">Ribonucleoprotein</keyword>
<dbReference type="NCBIfam" id="NF001860">
    <property type="entry name" value="PRK00595.1"/>
    <property type="match status" value="1"/>
</dbReference>
<evidence type="ECO:0000313" key="6">
    <source>
        <dbReference type="EMBL" id="QPK42272.1"/>
    </source>
</evidence>
<dbReference type="AlphaFoldDB" id="A0A7T0IIC9"/>
<dbReference type="PANTHER" id="PTHR43168">
    <property type="entry name" value="50S RIBOSOMAL PROTEIN L33, CHLOROPLASTIC"/>
    <property type="match status" value="1"/>
</dbReference>
<keyword evidence="2 5" id="KW-0689">Ribosomal protein</keyword>
<evidence type="ECO:0000256" key="3">
    <source>
        <dbReference type="ARBA" id="ARBA00023274"/>
    </source>
</evidence>
<evidence type="ECO:0000256" key="5">
    <source>
        <dbReference type="HAMAP-Rule" id="MF_00294"/>
    </source>
</evidence>
<reference evidence="6" key="1">
    <citation type="submission" date="2020-07" db="EMBL/GenBank/DDBJ databases">
        <title>Comparative Analysis of Four Complete Chloroplast Genomes from the Genus Pilea: A High Level of Sequence Differences Reveals Interspecific Diversity.</title>
        <authorList>
            <person name="Li J."/>
        </authorList>
    </citation>
    <scope>NUCLEOTIDE SEQUENCE</scope>
</reference>
<dbReference type="InterPro" id="IPR018264">
    <property type="entry name" value="Ribosomal_bL33_CS"/>
</dbReference>
<comment type="similarity">
    <text evidence="1 5">Belongs to the bacterial ribosomal protein bL33 family.</text>
</comment>
<accession>A0A7T0IIC9</accession>
<dbReference type="RefSeq" id="YP_010047662.1">
    <property type="nucleotide sequence ID" value="NC_054339.1"/>
</dbReference>
<protein>
    <recommendedName>
        <fullName evidence="4 5">Large ribosomal subunit protein bL33c</fullName>
    </recommendedName>
</protein>
<dbReference type="SUPFAM" id="SSF57829">
    <property type="entry name" value="Zn-binding ribosomal proteins"/>
    <property type="match status" value="1"/>
</dbReference>